<feature type="transmembrane region" description="Helical" evidence="1">
    <location>
        <begin position="194"/>
        <end position="213"/>
    </location>
</feature>
<feature type="transmembrane region" description="Helical" evidence="1">
    <location>
        <begin position="20"/>
        <end position="42"/>
    </location>
</feature>
<dbReference type="RefSeq" id="WP_097127889.1">
    <property type="nucleotide sequence ID" value="NZ_OCMT01000001.1"/>
</dbReference>
<sequence>MLKKCKYKIDQSEISVYPKYQLLIILAIIYVVLLIIPVGLILGMGGADIALTSILRFVGISALVTALIFGIPMLIFAKNYISFNLITSEVYRKGIFGSKRLMHFNEIDSIVHKNMATQMGYFISVKGDKFGKGVFLHSAVPQFVIEVLPALQNAISSSRRAVIEKQLDIAAGNFEYYTFKAGKYHVHTNPFRQFGLGLAVVSLFFCATVYYYFAGTVADSEEVKYMVISFCVLLLLVGLCSKQAHFDVQSKQLVFKFYGITFAKYSLSEFHNFSITRSTTNGMYNGTDVKLLFKENNGKTRQSFELRDFGKTKGIERFIDETEHIISSIG</sequence>
<name>A0A285ZPZ7_9SPHI</name>
<keyword evidence="1" id="KW-0472">Membrane</keyword>
<dbReference type="AlphaFoldDB" id="A0A285ZPZ7"/>
<feature type="transmembrane region" description="Helical" evidence="1">
    <location>
        <begin position="54"/>
        <end position="77"/>
    </location>
</feature>
<dbReference type="Proteomes" id="UP000219281">
    <property type="component" value="Unassembled WGS sequence"/>
</dbReference>
<keyword evidence="1" id="KW-1133">Transmembrane helix</keyword>
<accession>A0A285ZPZ7</accession>
<evidence type="ECO:0000313" key="2">
    <source>
        <dbReference type="EMBL" id="SOD11736.1"/>
    </source>
</evidence>
<evidence type="ECO:0000256" key="1">
    <source>
        <dbReference type="SAM" id="Phobius"/>
    </source>
</evidence>
<reference evidence="3" key="1">
    <citation type="submission" date="2017-09" db="EMBL/GenBank/DDBJ databases">
        <authorList>
            <person name="Varghese N."/>
            <person name="Submissions S."/>
        </authorList>
    </citation>
    <scope>NUCLEOTIDE SEQUENCE [LARGE SCALE GENOMIC DNA]</scope>
    <source>
        <strain evidence="3">CGMCC 1.12803</strain>
    </source>
</reference>
<dbReference type="EMBL" id="OCMT01000001">
    <property type="protein sequence ID" value="SOD11736.1"/>
    <property type="molecule type" value="Genomic_DNA"/>
</dbReference>
<feature type="transmembrane region" description="Helical" evidence="1">
    <location>
        <begin position="225"/>
        <end position="241"/>
    </location>
</feature>
<keyword evidence="1" id="KW-0812">Transmembrane</keyword>
<protein>
    <submittedName>
        <fullName evidence="2">Uncharacterized protein</fullName>
    </submittedName>
</protein>
<evidence type="ECO:0000313" key="3">
    <source>
        <dbReference type="Proteomes" id="UP000219281"/>
    </source>
</evidence>
<gene>
    <name evidence="2" type="ORF">SAMN06297358_0308</name>
</gene>
<dbReference type="OrthoDB" id="667067at2"/>
<proteinExistence type="predicted"/>
<keyword evidence="3" id="KW-1185">Reference proteome</keyword>
<organism evidence="2 3">
    <name type="scientific">Pedobacter xixiisoli</name>
    <dbReference type="NCBI Taxonomy" id="1476464"/>
    <lineage>
        <taxon>Bacteria</taxon>
        <taxon>Pseudomonadati</taxon>
        <taxon>Bacteroidota</taxon>
        <taxon>Sphingobacteriia</taxon>
        <taxon>Sphingobacteriales</taxon>
        <taxon>Sphingobacteriaceae</taxon>
        <taxon>Pedobacter</taxon>
    </lineage>
</organism>